<reference evidence="3 4" key="1">
    <citation type="submission" date="2020-07" db="EMBL/GenBank/DDBJ databases">
        <title>Gai3-2, isolated from salt lake.</title>
        <authorList>
            <person name="Cui H."/>
            <person name="Shi X."/>
        </authorList>
    </citation>
    <scope>NUCLEOTIDE SEQUENCE [LARGE SCALE GENOMIC DNA]</scope>
    <source>
        <strain evidence="3 4">Gai3-2</strain>
    </source>
</reference>
<keyword evidence="1" id="KW-0472">Membrane</keyword>
<dbReference type="GO" id="GO:0016740">
    <property type="term" value="F:transferase activity"/>
    <property type="evidence" value="ECO:0007669"/>
    <property type="project" value="UniProtKB-KW"/>
</dbReference>
<dbReference type="KEGG" id="halg:HUG10_07495"/>
<dbReference type="InterPro" id="IPR001173">
    <property type="entry name" value="Glyco_trans_2-like"/>
</dbReference>
<dbReference type="InterPro" id="IPR050834">
    <property type="entry name" value="Glycosyltransf_2"/>
</dbReference>
<dbReference type="InterPro" id="IPR029044">
    <property type="entry name" value="Nucleotide-diphossugar_trans"/>
</dbReference>
<keyword evidence="1" id="KW-1133">Transmembrane helix</keyword>
<dbReference type="Pfam" id="PF00535">
    <property type="entry name" value="Glycos_transf_2"/>
    <property type="match status" value="1"/>
</dbReference>
<evidence type="ECO:0000256" key="1">
    <source>
        <dbReference type="SAM" id="Phobius"/>
    </source>
</evidence>
<dbReference type="CDD" id="cd00761">
    <property type="entry name" value="Glyco_tranf_GTA_type"/>
    <property type="match status" value="1"/>
</dbReference>
<dbReference type="PANTHER" id="PTHR43685">
    <property type="entry name" value="GLYCOSYLTRANSFERASE"/>
    <property type="match status" value="1"/>
</dbReference>
<proteinExistence type="predicted"/>
<dbReference type="Proteomes" id="UP000509750">
    <property type="component" value="Chromosome"/>
</dbReference>
<feature type="transmembrane region" description="Helical" evidence="1">
    <location>
        <begin position="279"/>
        <end position="297"/>
    </location>
</feature>
<accession>A0A7D5KUF5</accession>
<dbReference type="Gene3D" id="3.90.550.10">
    <property type="entry name" value="Spore Coat Polysaccharide Biosynthesis Protein SpsA, Chain A"/>
    <property type="match status" value="1"/>
</dbReference>
<evidence type="ECO:0000313" key="4">
    <source>
        <dbReference type="Proteomes" id="UP000509750"/>
    </source>
</evidence>
<dbReference type="AlphaFoldDB" id="A0A7D5KUF5"/>
<feature type="domain" description="Glycosyltransferase 2-like" evidence="2">
    <location>
        <begin position="19"/>
        <end position="168"/>
    </location>
</feature>
<dbReference type="RefSeq" id="WP_179168975.1">
    <property type="nucleotide sequence ID" value="NZ_CP058529.1"/>
</dbReference>
<organism evidence="3 4">
    <name type="scientific">Halorarum halophilum</name>
    <dbReference type="NCBI Taxonomy" id="2743090"/>
    <lineage>
        <taxon>Archaea</taxon>
        <taxon>Methanobacteriati</taxon>
        <taxon>Methanobacteriota</taxon>
        <taxon>Stenosarchaea group</taxon>
        <taxon>Halobacteria</taxon>
        <taxon>Halobacteriales</taxon>
        <taxon>Haloferacaceae</taxon>
        <taxon>Halorarum</taxon>
    </lineage>
</organism>
<evidence type="ECO:0000259" key="2">
    <source>
        <dbReference type="Pfam" id="PF00535"/>
    </source>
</evidence>
<keyword evidence="3" id="KW-0808">Transferase</keyword>
<dbReference type="OrthoDB" id="46222at2157"/>
<dbReference type="EMBL" id="CP058529">
    <property type="protein sequence ID" value="QLG27400.1"/>
    <property type="molecule type" value="Genomic_DNA"/>
</dbReference>
<evidence type="ECO:0000313" key="3">
    <source>
        <dbReference type="EMBL" id="QLG27400.1"/>
    </source>
</evidence>
<dbReference type="PANTHER" id="PTHR43685:SF2">
    <property type="entry name" value="GLYCOSYLTRANSFERASE 2-LIKE DOMAIN-CONTAINING PROTEIN"/>
    <property type="match status" value="1"/>
</dbReference>
<name>A0A7D5KUF5_9EURY</name>
<dbReference type="SUPFAM" id="SSF53448">
    <property type="entry name" value="Nucleotide-diphospho-sugar transferases"/>
    <property type="match status" value="1"/>
</dbReference>
<sequence>MNYKSPRDNTQDDNMTKISIIIPVYNDADGLDDTISSIVKQEYSNYEIIPVDNNSTDDTYTVITAWADQYPETIQPAVEEEVQSSYAARNTGVKNANGDVLVFIDADMTVPSNWLHTIDAYFNDTDIDYLGYSIELYTPEGKDGYWGWYDRKFGLPSEYYFNNENYSPTAALAVRSRVFDMAGLFNEKLVSGGDKEFGKRVHSHKDLQTEFATDIVVFHPARASFSEQFKKSVRIGKGKSQEISGGGSSGERDLSIALAISAILPPDPRRVYLAAKDQLNPVSFIVLYIGVTIKMYIELYGAVKHL</sequence>
<gene>
    <name evidence="3" type="ORF">HUG10_07495</name>
</gene>
<keyword evidence="4" id="KW-1185">Reference proteome</keyword>
<protein>
    <submittedName>
        <fullName evidence="3">Glycosyltransferase family 2 protein</fullName>
    </submittedName>
</protein>
<dbReference type="GeneID" id="56028666"/>
<keyword evidence="1" id="KW-0812">Transmembrane</keyword>